<keyword evidence="3" id="KW-1185">Reference proteome</keyword>
<proteinExistence type="predicted"/>
<dbReference type="AlphaFoldDB" id="A0A409X104"/>
<evidence type="ECO:0000313" key="3">
    <source>
        <dbReference type="Proteomes" id="UP000283269"/>
    </source>
</evidence>
<organism evidence="2 3">
    <name type="scientific">Psilocybe cyanescens</name>
    <dbReference type="NCBI Taxonomy" id="93625"/>
    <lineage>
        <taxon>Eukaryota</taxon>
        <taxon>Fungi</taxon>
        <taxon>Dikarya</taxon>
        <taxon>Basidiomycota</taxon>
        <taxon>Agaricomycotina</taxon>
        <taxon>Agaricomycetes</taxon>
        <taxon>Agaricomycetidae</taxon>
        <taxon>Agaricales</taxon>
        <taxon>Agaricineae</taxon>
        <taxon>Strophariaceae</taxon>
        <taxon>Psilocybe</taxon>
    </lineage>
</organism>
<evidence type="ECO:0000313" key="2">
    <source>
        <dbReference type="EMBL" id="PPQ84455.1"/>
    </source>
</evidence>
<dbReference type="EMBL" id="NHYD01002870">
    <property type="protein sequence ID" value="PPQ84455.1"/>
    <property type="molecule type" value="Genomic_DNA"/>
</dbReference>
<feature type="non-terminal residue" evidence="2">
    <location>
        <position position="28"/>
    </location>
</feature>
<name>A0A409X104_PSICY</name>
<comment type="caution">
    <text evidence="2">The sequence shown here is derived from an EMBL/GenBank/DDBJ whole genome shotgun (WGS) entry which is preliminary data.</text>
</comment>
<dbReference type="Proteomes" id="UP000283269">
    <property type="component" value="Unassembled WGS sequence"/>
</dbReference>
<accession>A0A409X104</accession>
<gene>
    <name evidence="2" type="ORF">CVT25_012517</name>
</gene>
<sequence>MGASTGRSGSPRDAAARGIWSMLAGGRS</sequence>
<dbReference type="InParanoid" id="A0A409X104"/>
<reference evidence="2 3" key="1">
    <citation type="journal article" date="2018" name="Evol. Lett.">
        <title>Horizontal gene cluster transfer increased hallucinogenic mushroom diversity.</title>
        <authorList>
            <person name="Reynolds H.T."/>
            <person name="Vijayakumar V."/>
            <person name="Gluck-Thaler E."/>
            <person name="Korotkin H.B."/>
            <person name="Matheny P.B."/>
            <person name="Slot J.C."/>
        </authorList>
    </citation>
    <scope>NUCLEOTIDE SEQUENCE [LARGE SCALE GENOMIC DNA]</scope>
    <source>
        <strain evidence="2 3">2631</strain>
    </source>
</reference>
<evidence type="ECO:0000256" key="1">
    <source>
        <dbReference type="SAM" id="MobiDB-lite"/>
    </source>
</evidence>
<feature type="region of interest" description="Disordered" evidence="1">
    <location>
        <begin position="1"/>
        <end position="28"/>
    </location>
</feature>
<protein>
    <submittedName>
        <fullName evidence="2">Uncharacterized protein</fullName>
    </submittedName>
</protein>